<evidence type="ECO:0000313" key="3">
    <source>
        <dbReference type="EMBL" id="MCL1635407.1"/>
    </source>
</evidence>
<keyword evidence="4" id="KW-1185">Reference proteome</keyword>
<name>A0ABT0MKK2_9GAMM</name>
<dbReference type="Proteomes" id="UP001431217">
    <property type="component" value="Unassembled WGS sequence"/>
</dbReference>
<feature type="signal peptide" evidence="1">
    <location>
        <begin position="1"/>
        <end position="25"/>
    </location>
</feature>
<feature type="chain" id="PRO_5045445862" evidence="1">
    <location>
        <begin position="26"/>
        <end position="179"/>
    </location>
</feature>
<dbReference type="EMBL" id="JAMBEP010000002">
    <property type="protein sequence ID" value="MCL1635407.1"/>
    <property type="molecule type" value="Genomic_DNA"/>
</dbReference>
<dbReference type="RefSeq" id="WP_249474893.1">
    <property type="nucleotide sequence ID" value="NZ_JAMBEP010000002.1"/>
</dbReference>
<reference evidence="3 4" key="1">
    <citation type="submission" date="2022-05" db="EMBL/GenBank/DDBJ databases">
        <title>Luteimonas sp. SX5, whole genome shotgun sequencing project.</title>
        <authorList>
            <person name="Zhao G."/>
            <person name="Shen L."/>
        </authorList>
    </citation>
    <scope>NUCLEOTIDE SEQUENCE [LARGE SCALE GENOMIC DNA]</scope>
    <source>
        <strain evidence="3 4">SX5</strain>
    </source>
</reference>
<dbReference type="InterPro" id="IPR036374">
    <property type="entry name" value="OxRdtase_Mopterin-bd_sf"/>
</dbReference>
<dbReference type="InterPro" id="IPR000572">
    <property type="entry name" value="OxRdtase_Mopterin-bd_dom"/>
</dbReference>
<evidence type="ECO:0000313" key="4">
    <source>
        <dbReference type="Proteomes" id="UP001431217"/>
    </source>
</evidence>
<dbReference type="PROSITE" id="PS51257">
    <property type="entry name" value="PROKAR_LIPOPROTEIN"/>
    <property type="match status" value="1"/>
</dbReference>
<dbReference type="Gene3D" id="3.90.420.10">
    <property type="entry name" value="Oxidoreductase, molybdopterin-binding domain"/>
    <property type="match status" value="1"/>
</dbReference>
<dbReference type="Pfam" id="PF00174">
    <property type="entry name" value="Oxidored_molyb"/>
    <property type="match status" value="1"/>
</dbReference>
<comment type="caution">
    <text evidence="3">The sequence shown here is derived from an EMBL/GenBank/DDBJ whole genome shotgun (WGS) entry which is preliminary data.</text>
</comment>
<feature type="domain" description="Oxidoreductase molybdopterin-binding" evidence="2">
    <location>
        <begin position="81"/>
        <end position="177"/>
    </location>
</feature>
<accession>A0ABT0MKK2</accession>
<sequence>MTTRKYAMRTACLLLVAGLSACAAAGPVLRAAAPSHPEHAGRASEPMSPSPFVVPLDAATLAKLPREPVKASAHGQDLDCEGVALAGLLRATGAVPADPLRGPQLARYLLVTARDGYRAIYSLAELDPSLSDRRVLLVDHCSGKPLDDDDGPLRLIAPGDARPARWVRQVKSITVVAAP</sequence>
<dbReference type="SUPFAM" id="SSF56524">
    <property type="entry name" value="Oxidoreductase molybdopterin-binding domain"/>
    <property type="match status" value="1"/>
</dbReference>
<evidence type="ECO:0000259" key="2">
    <source>
        <dbReference type="Pfam" id="PF00174"/>
    </source>
</evidence>
<evidence type="ECO:0000256" key="1">
    <source>
        <dbReference type="SAM" id="SignalP"/>
    </source>
</evidence>
<keyword evidence="1" id="KW-0732">Signal</keyword>
<organism evidence="3 4">
    <name type="scientific">Luteimonas galliterrae</name>
    <dbReference type="NCBI Taxonomy" id="2940486"/>
    <lineage>
        <taxon>Bacteria</taxon>
        <taxon>Pseudomonadati</taxon>
        <taxon>Pseudomonadota</taxon>
        <taxon>Gammaproteobacteria</taxon>
        <taxon>Lysobacterales</taxon>
        <taxon>Lysobacteraceae</taxon>
        <taxon>Luteimonas</taxon>
    </lineage>
</organism>
<protein>
    <submittedName>
        <fullName evidence="3">Molybdopterin-dependent oxidoreductase</fullName>
    </submittedName>
</protein>
<proteinExistence type="predicted"/>
<gene>
    <name evidence="3" type="ORF">M2650_12325</name>
</gene>